<keyword evidence="3" id="KW-1185">Reference proteome</keyword>
<accession>A0ABU3A0M4</accession>
<comment type="caution">
    <text evidence="2">The sequence shown here is derived from an EMBL/GenBank/DDBJ whole genome shotgun (WGS) entry which is preliminary data.</text>
</comment>
<organism evidence="2 3">
    <name type="scientific">Thalassotalea castellviae</name>
    <dbReference type="NCBI Taxonomy" id="3075612"/>
    <lineage>
        <taxon>Bacteria</taxon>
        <taxon>Pseudomonadati</taxon>
        <taxon>Pseudomonadota</taxon>
        <taxon>Gammaproteobacteria</taxon>
        <taxon>Alteromonadales</taxon>
        <taxon>Colwelliaceae</taxon>
        <taxon>Thalassotalea</taxon>
    </lineage>
</organism>
<dbReference type="PIRSF" id="PIRSF021320">
    <property type="entry name" value="DUF984"/>
    <property type="match status" value="1"/>
</dbReference>
<dbReference type="EMBL" id="JAVRIF010000002">
    <property type="protein sequence ID" value="MDT0603092.1"/>
    <property type="molecule type" value="Genomic_DNA"/>
</dbReference>
<dbReference type="Pfam" id="PF04266">
    <property type="entry name" value="ASCH"/>
    <property type="match status" value="1"/>
</dbReference>
<dbReference type="RefSeq" id="WP_311578565.1">
    <property type="nucleotide sequence ID" value="NZ_JAVRIF010000002.1"/>
</dbReference>
<dbReference type="Proteomes" id="UP001266357">
    <property type="component" value="Unassembled WGS sequence"/>
</dbReference>
<name>A0ABU3A0M4_9GAMM</name>
<evidence type="ECO:0000259" key="1">
    <source>
        <dbReference type="SMART" id="SM01022"/>
    </source>
</evidence>
<dbReference type="InterPro" id="IPR009326">
    <property type="entry name" value="DUF984"/>
</dbReference>
<gene>
    <name evidence="2" type="ORF">RM573_05750</name>
</gene>
<dbReference type="InterPro" id="IPR015947">
    <property type="entry name" value="PUA-like_sf"/>
</dbReference>
<protein>
    <submittedName>
        <fullName evidence="2">ASCH domain-containing protein</fullName>
    </submittedName>
</protein>
<dbReference type="CDD" id="cd06553">
    <property type="entry name" value="ASCH_Ef3133_like"/>
    <property type="match status" value="1"/>
</dbReference>
<dbReference type="PANTHER" id="PTHR39203:SF1">
    <property type="entry name" value="CYTOPLASMIC PROTEIN"/>
    <property type="match status" value="1"/>
</dbReference>
<dbReference type="InterPro" id="IPR007374">
    <property type="entry name" value="ASCH_domain"/>
</dbReference>
<evidence type="ECO:0000313" key="2">
    <source>
        <dbReference type="EMBL" id="MDT0603092.1"/>
    </source>
</evidence>
<dbReference type="PANTHER" id="PTHR39203">
    <property type="entry name" value="CYTOPLASMIC PROTEIN-RELATED"/>
    <property type="match status" value="1"/>
</dbReference>
<sequence length="152" mass="17799">MHPSIANISQKYFDKFNLPKTELSSWHFCDNEIDANECAELVLNNIKMATSPSLWWHQANNEPLPKVGDLNIVTNWEGEAQCIIETTNVSIILFNEITEEYAELEGEGDKSLAYWKRVHWDYYHRELNDTSFTPVENMPIVCERFKVVFRNK</sequence>
<reference evidence="2 3" key="1">
    <citation type="submission" date="2023-09" db="EMBL/GenBank/DDBJ databases">
        <authorList>
            <person name="Rey-Velasco X."/>
        </authorList>
    </citation>
    <scope>NUCLEOTIDE SEQUENCE [LARGE SCALE GENOMIC DNA]</scope>
    <source>
        <strain evidence="2 3">W431</strain>
    </source>
</reference>
<proteinExistence type="predicted"/>
<feature type="domain" description="ASCH" evidence="1">
    <location>
        <begin position="26"/>
        <end position="149"/>
    </location>
</feature>
<evidence type="ECO:0000313" key="3">
    <source>
        <dbReference type="Proteomes" id="UP001266357"/>
    </source>
</evidence>
<dbReference type="SMART" id="SM01022">
    <property type="entry name" value="ASCH"/>
    <property type="match status" value="1"/>
</dbReference>
<dbReference type="SUPFAM" id="SSF88697">
    <property type="entry name" value="PUA domain-like"/>
    <property type="match status" value="1"/>
</dbReference>
<dbReference type="Gene3D" id="3.10.400.10">
    <property type="entry name" value="Sulfate adenylyltransferase"/>
    <property type="match status" value="1"/>
</dbReference>